<dbReference type="EMBL" id="CP070496">
    <property type="protein sequence ID" value="QSB05067.1"/>
    <property type="molecule type" value="Genomic_DNA"/>
</dbReference>
<dbReference type="Proteomes" id="UP000662939">
    <property type="component" value="Chromosome"/>
</dbReference>
<accession>A0A895XJA4</accession>
<keyword evidence="2" id="KW-1185">Reference proteome</keyword>
<dbReference type="KEGG" id="nav:JQS30_15110"/>
<dbReference type="RefSeq" id="WP_213171068.1">
    <property type="nucleotide sequence ID" value="NZ_CP070496.1"/>
</dbReference>
<name>A0A895XJA4_9ACTN</name>
<sequence length="268" mass="28687">MANDQTTTRRVKVALRSPEPVVAAAVDPNSGSIYTLQRRRGGEQQGHLILSKWARHGTAMDFMYLYGFGTGTSLCIEPTTIGPAVWISSRSTKDSGFDRAVSRFHYRANGSLTFGDAAARVFKLSSSPATTAVSVDADADRVLLRFASNKAVDYGLFGLQDLLDGSTTPLSRFTAVDEDPKRVNRSVLLSGERVYSLAQSLLEGRMSWALDAYDLDGIPGEAKTADRSRAPRGPATEPVGLAQAAQPGLTELIGIARSGQVALTFSSV</sequence>
<evidence type="ECO:0000313" key="2">
    <source>
        <dbReference type="Proteomes" id="UP000662939"/>
    </source>
</evidence>
<reference evidence="1" key="1">
    <citation type="submission" date="2021-02" db="EMBL/GenBank/DDBJ databases">
        <title>Natronoglycomyces albus gen. nov., sp. nov, a haloalkaliphilic actinobacterium from a soda solonchak soil.</title>
        <authorList>
            <person name="Sorokin D.Y."/>
            <person name="Khijniak T.V."/>
            <person name="Zakharycheva A.P."/>
            <person name="Boueva O.V."/>
            <person name="Ariskina E.V."/>
            <person name="Hahnke R.L."/>
            <person name="Bunk B."/>
            <person name="Sproer C."/>
            <person name="Schumann P."/>
            <person name="Evtushenko L.I."/>
            <person name="Kublanov I.V."/>
        </authorList>
    </citation>
    <scope>NUCLEOTIDE SEQUENCE</scope>
    <source>
        <strain evidence="1">DSM 106290</strain>
    </source>
</reference>
<dbReference type="AlphaFoldDB" id="A0A895XJA4"/>
<organism evidence="1 2">
    <name type="scientific">Natronoglycomyces albus</name>
    <dbReference type="NCBI Taxonomy" id="2811108"/>
    <lineage>
        <taxon>Bacteria</taxon>
        <taxon>Bacillati</taxon>
        <taxon>Actinomycetota</taxon>
        <taxon>Actinomycetes</taxon>
        <taxon>Glycomycetales</taxon>
        <taxon>Glycomycetaceae</taxon>
        <taxon>Natronoglycomyces</taxon>
    </lineage>
</organism>
<protein>
    <submittedName>
        <fullName evidence="1">Uncharacterized protein</fullName>
    </submittedName>
</protein>
<gene>
    <name evidence="1" type="ORF">JQS30_15110</name>
</gene>
<proteinExistence type="predicted"/>
<evidence type="ECO:0000313" key="1">
    <source>
        <dbReference type="EMBL" id="QSB05067.1"/>
    </source>
</evidence>